<sequence length="113" mass="12529">MGKSAYAERINACDVILSGLKKNEKELALPVKIAGFAKLLADAKAEDKVQEELKAKTQESTVRLNKLMKDLKDDSARIISSLQGQYGKKNEKLEEFGIKPLKSGRRKPAAKQQ</sequence>
<dbReference type="AlphaFoldDB" id="A0A933IBC1"/>
<evidence type="ECO:0000313" key="2">
    <source>
        <dbReference type="Proteomes" id="UP000736328"/>
    </source>
</evidence>
<organism evidence="1 2">
    <name type="scientific">candidate division TA06 bacterium</name>
    <dbReference type="NCBI Taxonomy" id="2250710"/>
    <lineage>
        <taxon>Bacteria</taxon>
        <taxon>Bacteria division TA06</taxon>
    </lineage>
</organism>
<name>A0A933IBC1_UNCT6</name>
<reference evidence="1" key="1">
    <citation type="submission" date="2020-07" db="EMBL/GenBank/DDBJ databases">
        <title>Huge and variable diversity of episymbiotic CPR bacteria and DPANN archaea in groundwater ecosystems.</title>
        <authorList>
            <person name="He C.Y."/>
            <person name="Keren R."/>
            <person name="Whittaker M."/>
            <person name="Farag I.F."/>
            <person name="Doudna J."/>
            <person name="Cate J.H.D."/>
            <person name="Banfield J.F."/>
        </authorList>
    </citation>
    <scope>NUCLEOTIDE SEQUENCE</scope>
    <source>
        <strain evidence="1">NC_groundwater_1520_Pr4_B-0.1um_53_5</strain>
    </source>
</reference>
<proteinExistence type="predicted"/>
<gene>
    <name evidence="1" type="ORF">HY768_07875</name>
</gene>
<dbReference type="EMBL" id="JACQXR010000103">
    <property type="protein sequence ID" value="MBI4727124.1"/>
    <property type="molecule type" value="Genomic_DNA"/>
</dbReference>
<evidence type="ECO:0000313" key="1">
    <source>
        <dbReference type="EMBL" id="MBI4727124.1"/>
    </source>
</evidence>
<dbReference type="Proteomes" id="UP000736328">
    <property type="component" value="Unassembled WGS sequence"/>
</dbReference>
<accession>A0A933IBC1</accession>
<protein>
    <submittedName>
        <fullName evidence="1">Uncharacterized protein</fullName>
    </submittedName>
</protein>
<comment type="caution">
    <text evidence="1">The sequence shown here is derived from an EMBL/GenBank/DDBJ whole genome shotgun (WGS) entry which is preliminary data.</text>
</comment>